<organism evidence="2 3">
    <name type="scientific">Protopolystoma xenopodis</name>
    <dbReference type="NCBI Taxonomy" id="117903"/>
    <lineage>
        <taxon>Eukaryota</taxon>
        <taxon>Metazoa</taxon>
        <taxon>Spiralia</taxon>
        <taxon>Lophotrochozoa</taxon>
        <taxon>Platyhelminthes</taxon>
        <taxon>Monogenea</taxon>
        <taxon>Polyopisthocotylea</taxon>
        <taxon>Polystomatidea</taxon>
        <taxon>Polystomatidae</taxon>
        <taxon>Protopolystoma</taxon>
    </lineage>
</organism>
<protein>
    <submittedName>
        <fullName evidence="2">Uncharacterized protein</fullName>
    </submittedName>
</protein>
<sequence>MCVGLCGDESVFVERENWSVSRAYLSKPVRGPVSRRESDKWDPATPKMGAESDAGRGVA</sequence>
<dbReference type="AlphaFoldDB" id="A0A448X9P4"/>
<comment type="caution">
    <text evidence="2">The sequence shown here is derived from an EMBL/GenBank/DDBJ whole genome shotgun (WGS) entry which is preliminary data.</text>
</comment>
<evidence type="ECO:0000313" key="3">
    <source>
        <dbReference type="Proteomes" id="UP000784294"/>
    </source>
</evidence>
<feature type="region of interest" description="Disordered" evidence="1">
    <location>
        <begin position="29"/>
        <end position="59"/>
    </location>
</feature>
<keyword evidence="3" id="KW-1185">Reference proteome</keyword>
<dbReference type="Proteomes" id="UP000784294">
    <property type="component" value="Unassembled WGS sequence"/>
</dbReference>
<evidence type="ECO:0000313" key="2">
    <source>
        <dbReference type="EMBL" id="VEL31729.1"/>
    </source>
</evidence>
<evidence type="ECO:0000256" key="1">
    <source>
        <dbReference type="SAM" id="MobiDB-lite"/>
    </source>
</evidence>
<accession>A0A448X9P4</accession>
<proteinExistence type="predicted"/>
<feature type="non-terminal residue" evidence="2">
    <location>
        <position position="59"/>
    </location>
</feature>
<name>A0A448X9P4_9PLAT</name>
<reference evidence="2" key="1">
    <citation type="submission" date="2018-11" db="EMBL/GenBank/DDBJ databases">
        <authorList>
            <consortium name="Pathogen Informatics"/>
        </authorList>
    </citation>
    <scope>NUCLEOTIDE SEQUENCE</scope>
</reference>
<gene>
    <name evidence="2" type="ORF">PXEA_LOCUS25169</name>
</gene>
<dbReference type="EMBL" id="CAAALY010125735">
    <property type="protein sequence ID" value="VEL31729.1"/>
    <property type="molecule type" value="Genomic_DNA"/>
</dbReference>